<gene>
    <name evidence="1" type="ORF">VB854_02440</name>
</gene>
<dbReference type="PANTHER" id="PTHR36803">
    <property type="entry name" value="PROTEIN CHLORORESPIRATORY REDUCTION 7, CHLOROPLASTIC"/>
    <property type="match status" value="1"/>
</dbReference>
<comment type="caution">
    <text evidence="1">The sequence shown here is derived from an EMBL/GenBank/DDBJ whole genome shotgun (WGS) entry which is preliminary data.</text>
</comment>
<reference evidence="1 2" key="1">
    <citation type="submission" date="2023-12" db="EMBL/GenBank/DDBJ databases">
        <title>Baltic Sea Cyanobacteria.</title>
        <authorList>
            <person name="Delbaje E."/>
            <person name="Fewer D.P."/>
            <person name="Shishido T.K."/>
        </authorList>
    </citation>
    <scope>NUCLEOTIDE SEQUENCE [LARGE SCALE GENOMIC DNA]</scope>
    <source>
        <strain evidence="1 2">CCNP 1315</strain>
    </source>
</reference>
<dbReference type="Proteomes" id="UP001301728">
    <property type="component" value="Unassembled WGS sequence"/>
</dbReference>
<dbReference type="Gene3D" id="3.90.940.40">
    <property type="entry name" value="Protein CHLORORESPIRATORY REDUCTION 7"/>
    <property type="match status" value="1"/>
</dbReference>
<accession>A0ABU5TTB7</accession>
<dbReference type="PANTHER" id="PTHR36803:SF1">
    <property type="entry name" value="PROTEIN CHLORORESPIRATORY REDUCTION 7, CHLOROPLASTIC"/>
    <property type="match status" value="1"/>
</dbReference>
<sequence>MPDSIMYEEDHYVVLESNQPEQLLTVAELQQKLESILSERQDELPRDLQKFSTISQQAEYLVKTCCDFDLGPGKYLQWYAVRLEK</sequence>
<organism evidence="1 2">
    <name type="scientific">Limnoraphis robusta CCNP1315</name>
    <dbReference type="NCBI Taxonomy" id="3110306"/>
    <lineage>
        <taxon>Bacteria</taxon>
        <taxon>Bacillati</taxon>
        <taxon>Cyanobacteriota</taxon>
        <taxon>Cyanophyceae</taxon>
        <taxon>Oscillatoriophycideae</taxon>
        <taxon>Oscillatoriales</taxon>
        <taxon>Sirenicapillariaceae</taxon>
        <taxon>Limnoraphis</taxon>
    </lineage>
</organism>
<dbReference type="InterPro" id="IPR021954">
    <property type="entry name" value="CRR7"/>
</dbReference>
<proteinExistence type="predicted"/>
<name>A0ABU5TTB7_9CYAN</name>
<dbReference type="Pfam" id="PF12095">
    <property type="entry name" value="CRR7"/>
    <property type="match status" value="1"/>
</dbReference>
<evidence type="ECO:0000313" key="1">
    <source>
        <dbReference type="EMBL" id="MEA5517803.1"/>
    </source>
</evidence>
<protein>
    <submittedName>
        <fullName evidence="1">Chlororespiratory reduction protein 7</fullName>
    </submittedName>
</protein>
<dbReference type="RefSeq" id="WP_323222159.1">
    <property type="nucleotide sequence ID" value="NZ_JAYGHT010000004.1"/>
</dbReference>
<dbReference type="EMBL" id="JAYGHT010000004">
    <property type="protein sequence ID" value="MEA5517803.1"/>
    <property type="molecule type" value="Genomic_DNA"/>
</dbReference>
<keyword evidence="2" id="KW-1185">Reference proteome</keyword>
<dbReference type="InterPro" id="IPR038150">
    <property type="entry name" value="CRR7-like_sf"/>
</dbReference>
<evidence type="ECO:0000313" key="2">
    <source>
        <dbReference type="Proteomes" id="UP001301728"/>
    </source>
</evidence>